<evidence type="ECO:0000313" key="2">
    <source>
        <dbReference type="EMBL" id="TWW10928.1"/>
    </source>
</evidence>
<organism evidence="2 3">
    <name type="scientific">Planctomyces bekefii</name>
    <dbReference type="NCBI Taxonomy" id="1653850"/>
    <lineage>
        <taxon>Bacteria</taxon>
        <taxon>Pseudomonadati</taxon>
        <taxon>Planctomycetota</taxon>
        <taxon>Planctomycetia</taxon>
        <taxon>Planctomycetales</taxon>
        <taxon>Planctomycetaceae</taxon>
        <taxon>Planctomyces</taxon>
    </lineage>
</organism>
<protein>
    <recommendedName>
        <fullName evidence="4">DUF456 domain-containing protein</fullName>
    </recommendedName>
</protein>
<dbReference type="Pfam" id="PF04306">
    <property type="entry name" value="DUF456"/>
    <property type="match status" value="1"/>
</dbReference>
<dbReference type="Proteomes" id="UP000321083">
    <property type="component" value="Unassembled WGS sequence"/>
</dbReference>
<keyword evidence="1" id="KW-0812">Transmembrane</keyword>
<reference evidence="2 3" key="2">
    <citation type="submission" date="2019-08" db="EMBL/GenBank/DDBJ databases">
        <authorList>
            <person name="Henke P."/>
        </authorList>
    </citation>
    <scope>NUCLEOTIDE SEQUENCE [LARGE SCALE GENOMIC DNA]</scope>
    <source>
        <strain evidence="2">Phe10_nw2017</strain>
    </source>
</reference>
<feature type="transmembrane region" description="Helical" evidence="1">
    <location>
        <begin position="53"/>
        <end position="75"/>
    </location>
</feature>
<dbReference type="AlphaFoldDB" id="A0A5C6M867"/>
<comment type="caution">
    <text evidence="2">The sequence shown here is derived from an EMBL/GenBank/DDBJ whole genome shotgun (WGS) entry which is preliminary data.</text>
</comment>
<feature type="transmembrane region" description="Helical" evidence="1">
    <location>
        <begin position="155"/>
        <end position="177"/>
    </location>
</feature>
<name>A0A5C6M867_9PLAN</name>
<dbReference type="EMBL" id="SRHE01000072">
    <property type="protein sequence ID" value="TWW10928.1"/>
    <property type="molecule type" value="Genomic_DNA"/>
</dbReference>
<dbReference type="InterPro" id="IPR007403">
    <property type="entry name" value="DUF456"/>
</dbReference>
<keyword evidence="1" id="KW-1133">Transmembrane helix</keyword>
<proteinExistence type="predicted"/>
<gene>
    <name evidence="2" type="ORF">E3A20_05730</name>
</gene>
<evidence type="ECO:0000313" key="3">
    <source>
        <dbReference type="Proteomes" id="UP000321083"/>
    </source>
</evidence>
<keyword evidence="1" id="KW-0472">Membrane</keyword>
<accession>A0A5C6M867</accession>
<evidence type="ECO:0000256" key="1">
    <source>
        <dbReference type="SAM" id="Phobius"/>
    </source>
</evidence>
<feature type="transmembrane region" description="Helical" evidence="1">
    <location>
        <begin position="87"/>
        <end position="108"/>
    </location>
</feature>
<feature type="transmembrane region" description="Helical" evidence="1">
    <location>
        <begin position="114"/>
        <end position="135"/>
    </location>
</feature>
<keyword evidence="3" id="KW-1185">Reference proteome</keyword>
<reference evidence="2 3" key="1">
    <citation type="submission" date="2019-08" db="EMBL/GenBank/DDBJ databases">
        <title>100 year-old enigma solved: identification of Planctomyces bekefii, the type genus and species of the phylum Planctomycetes.</title>
        <authorList>
            <person name="Svetlana D.N."/>
            <person name="Overmann J."/>
        </authorList>
    </citation>
    <scope>NUCLEOTIDE SEQUENCE [LARGE SCALE GENOMIC DNA]</scope>
    <source>
        <strain evidence="2">Phe10_nw2017</strain>
    </source>
</reference>
<evidence type="ECO:0008006" key="4">
    <source>
        <dbReference type="Google" id="ProtNLM"/>
    </source>
</evidence>
<sequence>MSGLSWWLSFAVLQLLQMLGLSASLVMLPGNWLMVLALAGWVWLSGGVSGPGWWAVCAAGVLAVLGEVLETVLGSAAASRRGATRRAMLLSLLLSMVGSLVGSVLLPIPFVGGVIGAILGAAGGAFAGAWLGEAWAGTEPEQRAQIGAAAMKGRLIGMAAKLAVGLVIFCLQAVLFVF</sequence>